<dbReference type="UniPathway" id="UPA00659"/>
<dbReference type="PANTHER" id="PTHR48083">
    <property type="entry name" value="MEDIUM-CHAIN SPECIFIC ACYL-COA DEHYDROGENASE, MITOCHONDRIAL-RELATED"/>
    <property type="match status" value="1"/>
</dbReference>
<dbReference type="FunFam" id="2.40.110.10:FF:000010">
    <property type="entry name" value="Acyl-CoA dehydrogenase"/>
    <property type="match status" value="1"/>
</dbReference>
<keyword evidence="14" id="KW-0472">Membrane</keyword>
<dbReference type="InterPro" id="IPR037069">
    <property type="entry name" value="AcylCoA_DH/ox_N_sf"/>
</dbReference>
<evidence type="ECO:0000259" key="15">
    <source>
        <dbReference type="Pfam" id="PF00441"/>
    </source>
</evidence>
<name>A0A6M4GS98_9PROT</name>
<feature type="transmembrane region" description="Helical" evidence="14">
    <location>
        <begin position="35"/>
        <end position="63"/>
    </location>
</feature>
<dbReference type="GO" id="GO:0070991">
    <property type="term" value="F:medium-chain fatty acyl-CoA dehydrogenase activity"/>
    <property type="evidence" value="ECO:0007669"/>
    <property type="project" value="UniProtKB-EC"/>
</dbReference>
<comment type="similarity">
    <text evidence="3">Belongs to the acyl-CoA dehydrogenase family.</text>
</comment>
<evidence type="ECO:0000313" key="19">
    <source>
        <dbReference type="Proteomes" id="UP000501534"/>
    </source>
</evidence>
<dbReference type="NCBIfam" id="NF007000">
    <property type="entry name" value="PRK09463.1"/>
    <property type="match status" value="1"/>
</dbReference>
<evidence type="ECO:0000256" key="9">
    <source>
        <dbReference type="ARBA" id="ARBA00022832"/>
    </source>
</evidence>
<dbReference type="InterPro" id="IPR050741">
    <property type="entry name" value="Acyl-CoA_dehydrogenase"/>
</dbReference>
<dbReference type="GO" id="GO:0033539">
    <property type="term" value="P:fatty acid beta-oxidation using acyl-CoA dehydrogenase"/>
    <property type="evidence" value="ECO:0007669"/>
    <property type="project" value="InterPro"/>
</dbReference>
<dbReference type="InterPro" id="IPR013786">
    <property type="entry name" value="AcylCoA_DH/ox_N"/>
</dbReference>
<dbReference type="Gene3D" id="1.10.540.10">
    <property type="entry name" value="Acyl-CoA dehydrogenase/oxidase, N-terminal domain"/>
    <property type="match status" value="1"/>
</dbReference>
<dbReference type="FunFam" id="1.10.540.10:FF:000004">
    <property type="entry name" value="Acyl-CoA dehydrogenase"/>
    <property type="match status" value="1"/>
</dbReference>
<keyword evidence="14" id="KW-1133">Transmembrane helix</keyword>
<gene>
    <name evidence="18" type="primary">fadE</name>
    <name evidence="18" type="ORF">DSM104443_00748</name>
</gene>
<dbReference type="EMBL" id="CP053069">
    <property type="protein sequence ID" value="QJR09698.1"/>
    <property type="molecule type" value="Genomic_DNA"/>
</dbReference>
<dbReference type="Gene3D" id="2.40.110.10">
    <property type="entry name" value="Butyryl-CoA Dehydrogenase, subunit A, domain 2"/>
    <property type="match status" value="1"/>
</dbReference>
<dbReference type="PANTHER" id="PTHR48083:SF33">
    <property type="entry name" value="ACYL-COENZYME A DEHYDROGENASE"/>
    <property type="match status" value="1"/>
</dbReference>
<comment type="pathway">
    <text evidence="2">Lipid metabolism; fatty acid beta-oxidation.</text>
</comment>
<dbReference type="EC" id="1.3.8.8" evidence="5"/>
<evidence type="ECO:0000256" key="8">
    <source>
        <dbReference type="ARBA" id="ARBA00022827"/>
    </source>
</evidence>
<dbReference type="SUPFAM" id="SSF56645">
    <property type="entry name" value="Acyl-CoA dehydrogenase NM domain-like"/>
    <property type="match status" value="1"/>
</dbReference>
<keyword evidence="11" id="KW-0443">Lipid metabolism</keyword>
<dbReference type="KEGG" id="uru:DSM104443_00748"/>
<evidence type="ECO:0000256" key="11">
    <source>
        <dbReference type="ARBA" id="ARBA00023098"/>
    </source>
</evidence>
<dbReference type="SUPFAM" id="SSF47203">
    <property type="entry name" value="Acyl-CoA dehydrogenase C-terminal domain-like"/>
    <property type="match status" value="1"/>
</dbReference>
<evidence type="ECO:0000256" key="6">
    <source>
        <dbReference type="ARBA" id="ARBA00020144"/>
    </source>
</evidence>
<comment type="catalytic activity">
    <reaction evidence="12">
        <text>a medium-chain 2,3-saturated fatty acyl-CoA + oxidized [electron-transfer flavoprotein] + H(+) = a medium-chain (2E)-enoyl-CoA + reduced [electron-transfer flavoprotein]</text>
        <dbReference type="Rhea" id="RHEA:14477"/>
        <dbReference type="Rhea" id="RHEA-COMP:10685"/>
        <dbReference type="Rhea" id="RHEA-COMP:10686"/>
        <dbReference type="ChEBI" id="CHEBI:15378"/>
        <dbReference type="ChEBI" id="CHEBI:57692"/>
        <dbReference type="ChEBI" id="CHEBI:58307"/>
        <dbReference type="ChEBI" id="CHEBI:83723"/>
        <dbReference type="ChEBI" id="CHEBI:83726"/>
        <dbReference type="EC" id="1.3.8.7"/>
    </reaction>
</comment>
<evidence type="ECO:0000259" key="16">
    <source>
        <dbReference type="Pfam" id="PF02771"/>
    </source>
</evidence>
<dbReference type="InterPro" id="IPR015396">
    <property type="entry name" value="FadE_C"/>
</dbReference>
<dbReference type="GO" id="GO:0005737">
    <property type="term" value="C:cytoplasm"/>
    <property type="evidence" value="ECO:0007669"/>
    <property type="project" value="TreeGrafter"/>
</dbReference>
<reference evidence="18 19" key="1">
    <citation type="submission" date="2020-04" db="EMBL/GenBank/DDBJ databases">
        <title>Usitatibacter rugosus gen. nov., sp. nov. and Usitatibacter palustris sp. nov., novel members of Usitatibacteraceae fam. nov. within the order Nitrosomonadales isolated from soil.</title>
        <authorList>
            <person name="Huber K.J."/>
            <person name="Neumann-Schaal M."/>
            <person name="Geppert A."/>
            <person name="Luckner M."/>
            <person name="Wanner G."/>
            <person name="Overmann J."/>
        </authorList>
    </citation>
    <scope>NUCLEOTIDE SEQUENCE [LARGE SCALE GENOMIC DNA]</scope>
    <source>
        <strain evidence="18 19">0125_3</strain>
    </source>
</reference>
<evidence type="ECO:0000256" key="4">
    <source>
        <dbReference type="ARBA" id="ARBA00012033"/>
    </source>
</evidence>
<keyword evidence="9" id="KW-0276">Fatty acid metabolism</keyword>
<comment type="catalytic activity">
    <reaction evidence="13">
        <text>a long-chain 2,3-saturated fatty acyl-CoA + oxidized [electron-transfer flavoprotein] + H(+) = a long-chain (2E)-enoyl-CoA + reduced [electron-transfer flavoprotein]</text>
        <dbReference type="Rhea" id="RHEA:17721"/>
        <dbReference type="Rhea" id="RHEA-COMP:10685"/>
        <dbReference type="Rhea" id="RHEA-COMP:10686"/>
        <dbReference type="ChEBI" id="CHEBI:15378"/>
        <dbReference type="ChEBI" id="CHEBI:57692"/>
        <dbReference type="ChEBI" id="CHEBI:58307"/>
        <dbReference type="ChEBI" id="CHEBI:83721"/>
        <dbReference type="ChEBI" id="CHEBI:83727"/>
        <dbReference type="EC" id="1.3.8.8"/>
    </reaction>
</comment>
<evidence type="ECO:0000256" key="14">
    <source>
        <dbReference type="SAM" id="Phobius"/>
    </source>
</evidence>
<evidence type="ECO:0000256" key="3">
    <source>
        <dbReference type="ARBA" id="ARBA00009347"/>
    </source>
</evidence>
<evidence type="ECO:0000256" key="12">
    <source>
        <dbReference type="ARBA" id="ARBA00047882"/>
    </source>
</evidence>
<dbReference type="Gene3D" id="1.20.140.10">
    <property type="entry name" value="Butyryl-CoA Dehydrogenase, subunit A, domain 3"/>
    <property type="match status" value="1"/>
</dbReference>
<evidence type="ECO:0000259" key="17">
    <source>
        <dbReference type="Pfam" id="PF09317"/>
    </source>
</evidence>
<feature type="domain" description="Acyl-CoA dehydrogenase/oxidase C-terminal" evidence="15">
    <location>
        <begin position="365"/>
        <end position="512"/>
    </location>
</feature>
<proteinExistence type="inferred from homology"/>
<evidence type="ECO:0000256" key="1">
    <source>
        <dbReference type="ARBA" id="ARBA00001974"/>
    </source>
</evidence>
<dbReference type="NCBIfam" id="NF009586">
    <property type="entry name" value="PRK13026.1"/>
    <property type="match status" value="1"/>
</dbReference>
<dbReference type="Proteomes" id="UP000501534">
    <property type="component" value="Chromosome"/>
</dbReference>
<dbReference type="Pfam" id="PF02771">
    <property type="entry name" value="Acyl-CoA_dh_N"/>
    <property type="match status" value="1"/>
</dbReference>
<keyword evidence="10 18" id="KW-0560">Oxidoreductase</keyword>
<sequence length="821" mass="90036">MIPILATLAGVIAVAWILAYHRANGIAWTLGLAAFAAYLTWFTSVPLGTLGIVWAAVAIFALLSTVKPIRRAIVTRPIFGIYKKVLPQISQTEQEALDAGSIWWDADLFTGKPDWAKLLAYPVPRLSAEEQAFIDGPVEELCGMLDEYRVHENMDLSPEEWKFIRDKGFLGIIIPKSYGGLGFSAFAHSEIVTKISTRSGAAAVTVMVPNSLGPAELLIHYGTEAQKNHYLPRLAKGQEIPCFALTNPEAGSDAGAIPDKGIVCKGMHEGKEVIGIRMTWDKRYITLAPVATILGLAFKLFDPEKLLGGEEELGITLALVPTSHKGVEIGRRHLPLGSAFMNGPTHGKDVFIPMDWIIGGQPMVGKGWRMLVECLAAGRSISLPSLSMAAGKLGSRASGAYARVRSQFKTPIGKFEGIEEPLARIGGYTYMMDGTRRMTMAALDLGEKPSVISAICKYHMTERMRTILNDAMDIHGGKGIMLGKNNYLGRAYQTIPIAITVEGANILTRSLIIFGQGAIRCHPFVLKEIRAASENNLVTFDAALFGHFSFTLSNAARSLWLGITGAKGVSVPGSPETKRYLQMMTRFSSAFALLADTSMFVLGGNLKRKEKISGRLGDILSMLYMASATIKRFHDEGRQKDDIALLTWSVNDAFFKMQVAMDGVLANFPNRFIAGVLRFLVFPKGLTLTAPYDKWGSRVAQILITPGAARDRLTAGAYIPRDENDVVGRLEFAMEAVIKADPIEHKIRAAQKEGKLPQRSVAERRLAALNQGLVTKEEYEHLLYTDRLRHDVVKVDDHPFDLARHSPEETQWQPPKTAASM</sequence>
<dbReference type="Pfam" id="PF09317">
    <property type="entry name" value="ACDH_C"/>
    <property type="match status" value="1"/>
</dbReference>
<dbReference type="AlphaFoldDB" id="A0A6M4GS98"/>
<dbReference type="GO" id="GO:0004466">
    <property type="term" value="F:long-chain fatty acyl-CoA dehydrogenase activity"/>
    <property type="evidence" value="ECO:0007669"/>
    <property type="project" value="UniProtKB-EC"/>
</dbReference>
<dbReference type="InterPro" id="IPR009100">
    <property type="entry name" value="AcylCoA_DH/oxidase_NM_dom_sf"/>
</dbReference>
<keyword evidence="8" id="KW-0274">FAD</keyword>
<feature type="domain" description="Acyl-CoA dehydrogenase/oxidase N-terminal" evidence="16">
    <location>
        <begin position="147"/>
        <end position="238"/>
    </location>
</feature>
<evidence type="ECO:0000256" key="5">
    <source>
        <dbReference type="ARBA" id="ARBA00012040"/>
    </source>
</evidence>
<evidence type="ECO:0000313" key="18">
    <source>
        <dbReference type="EMBL" id="QJR09698.1"/>
    </source>
</evidence>
<dbReference type="GO" id="GO:0050660">
    <property type="term" value="F:flavin adenine dinucleotide binding"/>
    <property type="evidence" value="ECO:0007669"/>
    <property type="project" value="InterPro"/>
</dbReference>
<evidence type="ECO:0000256" key="13">
    <source>
        <dbReference type="ARBA" id="ARBA00049247"/>
    </source>
</evidence>
<dbReference type="InterPro" id="IPR009075">
    <property type="entry name" value="AcylCo_DH/oxidase_C"/>
</dbReference>
<protein>
    <recommendedName>
        <fullName evidence="6">Acyl-coenzyme A dehydrogenase</fullName>
        <ecNumber evidence="4">1.3.8.7</ecNumber>
        <ecNumber evidence="5">1.3.8.8</ecNumber>
    </recommendedName>
</protein>
<keyword evidence="19" id="KW-1185">Reference proteome</keyword>
<dbReference type="EC" id="1.3.8.7" evidence="4"/>
<dbReference type="InterPro" id="IPR036250">
    <property type="entry name" value="AcylCo_DH-like_C"/>
</dbReference>
<keyword evidence="14" id="KW-0812">Transmembrane</keyword>
<dbReference type="FunFam" id="1.20.140.10:FF:000009">
    <property type="entry name" value="Acyl-CoA dehydrogenase"/>
    <property type="match status" value="1"/>
</dbReference>
<dbReference type="Pfam" id="PF00441">
    <property type="entry name" value="Acyl-CoA_dh_1"/>
    <property type="match status" value="1"/>
</dbReference>
<keyword evidence="7" id="KW-0285">Flavoprotein</keyword>
<comment type="cofactor">
    <cofactor evidence="1">
        <name>FAD</name>
        <dbReference type="ChEBI" id="CHEBI:57692"/>
    </cofactor>
</comment>
<dbReference type="InterPro" id="IPR046373">
    <property type="entry name" value="Acyl-CoA_Oxase/DH_mid-dom_sf"/>
</dbReference>
<organism evidence="18 19">
    <name type="scientific">Usitatibacter rugosus</name>
    <dbReference type="NCBI Taxonomy" id="2732067"/>
    <lineage>
        <taxon>Bacteria</taxon>
        <taxon>Pseudomonadati</taxon>
        <taxon>Pseudomonadota</taxon>
        <taxon>Betaproteobacteria</taxon>
        <taxon>Nitrosomonadales</taxon>
        <taxon>Usitatibacteraceae</taxon>
        <taxon>Usitatibacter</taxon>
    </lineage>
</organism>
<dbReference type="RefSeq" id="WP_171089624.1">
    <property type="nucleotide sequence ID" value="NZ_CP053069.1"/>
</dbReference>
<feature type="domain" description="Acyl-CoA dehydrogenase C-terminal bacterial-type" evidence="17">
    <location>
        <begin position="519"/>
        <end position="797"/>
    </location>
</feature>
<accession>A0A6M4GS98</accession>
<evidence type="ECO:0000256" key="10">
    <source>
        <dbReference type="ARBA" id="ARBA00023002"/>
    </source>
</evidence>
<evidence type="ECO:0000256" key="7">
    <source>
        <dbReference type="ARBA" id="ARBA00022630"/>
    </source>
</evidence>
<evidence type="ECO:0000256" key="2">
    <source>
        <dbReference type="ARBA" id="ARBA00005005"/>
    </source>
</evidence>